<sequence>MAVGDAASTHLYAGMAPADLVLMCGVFGNITDEDGETTVDHCTELCRKGGVLVWTRHRRTPDLVPRICEWLEARGFAHQWLSAPDAGFGVGAHRCAREPRPLTMDGHTSTSVR</sequence>
<reference evidence="1" key="1">
    <citation type="journal article" date="2014" name="Int. J. Syst. Evol. Microbiol.">
        <title>Complete genome sequence of Corynebacterium casei LMG S-19264T (=DSM 44701T), isolated from a smear-ripened cheese.</title>
        <authorList>
            <consortium name="US DOE Joint Genome Institute (JGI-PGF)"/>
            <person name="Walter F."/>
            <person name="Albersmeier A."/>
            <person name="Kalinowski J."/>
            <person name="Ruckert C."/>
        </authorList>
    </citation>
    <scope>NUCLEOTIDE SEQUENCE</scope>
    <source>
        <strain evidence="1">JCM 3131</strain>
    </source>
</reference>
<protein>
    <recommendedName>
        <fullName evidence="3">Methyltransferase</fullName>
    </recommendedName>
</protein>
<evidence type="ECO:0000313" key="1">
    <source>
        <dbReference type="EMBL" id="GGQ82099.1"/>
    </source>
</evidence>
<proteinExistence type="predicted"/>
<organism evidence="1 2">
    <name type="scientific">Streptomyces ruber</name>
    <dbReference type="NCBI Taxonomy" id="83378"/>
    <lineage>
        <taxon>Bacteria</taxon>
        <taxon>Bacillati</taxon>
        <taxon>Actinomycetota</taxon>
        <taxon>Actinomycetes</taxon>
        <taxon>Kitasatosporales</taxon>
        <taxon>Streptomycetaceae</taxon>
        <taxon>Streptomyces</taxon>
    </lineage>
</organism>
<dbReference type="Proteomes" id="UP000620156">
    <property type="component" value="Unassembled WGS sequence"/>
</dbReference>
<evidence type="ECO:0000313" key="2">
    <source>
        <dbReference type="Proteomes" id="UP000620156"/>
    </source>
</evidence>
<dbReference type="SUPFAM" id="SSF53335">
    <property type="entry name" value="S-adenosyl-L-methionine-dependent methyltransferases"/>
    <property type="match status" value="1"/>
</dbReference>
<dbReference type="InterPro" id="IPR029063">
    <property type="entry name" value="SAM-dependent_MTases_sf"/>
</dbReference>
<comment type="caution">
    <text evidence="1">The sequence shown here is derived from an EMBL/GenBank/DDBJ whole genome shotgun (WGS) entry which is preliminary data.</text>
</comment>
<keyword evidence="2" id="KW-1185">Reference proteome</keyword>
<evidence type="ECO:0008006" key="3">
    <source>
        <dbReference type="Google" id="ProtNLM"/>
    </source>
</evidence>
<dbReference type="AlphaFoldDB" id="A0A918EYT6"/>
<accession>A0A918EYT6</accession>
<dbReference type="EMBL" id="BMQK01000019">
    <property type="protein sequence ID" value="GGQ82099.1"/>
    <property type="molecule type" value="Genomic_DNA"/>
</dbReference>
<reference evidence="1" key="2">
    <citation type="submission" date="2020-09" db="EMBL/GenBank/DDBJ databases">
        <authorList>
            <person name="Sun Q."/>
            <person name="Ohkuma M."/>
        </authorList>
    </citation>
    <scope>NUCLEOTIDE SEQUENCE</scope>
    <source>
        <strain evidence="1">JCM 3131</strain>
    </source>
</reference>
<gene>
    <name evidence="1" type="ORF">GCM10010145_59670</name>
</gene>
<dbReference type="Gene3D" id="3.40.50.150">
    <property type="entry name" value="Vaccinia Virus protein VP39"/>
    <property type="match status" value="1"/>
</dbReference>
<name>A0A918EYT6_9ACTN</name>